<dbReference type="GO" id="GO:0006633">
    <property type="term" value="P:fatty acid biosynthetic process"/>
    <property type="evidence" value="ECO:0007669"/>
    <property type="project" value="InterPro"/>
</dbReference>
<dbReference type="Pfam" id="PF01643">
    <property type="entry name" value="Acyl-ACP_TE"/>
    <property type="match status" value="1"/>
</dbReference>
<dbReference type="Proteomes" id="UP000285092">
    <property type="component" value="Unassembled WGS sequence"/>
</dbReference>
<protein>
    <submittedName>
        <fullName evidence="2">Acyl-CoA thioesterase</fullName>
    </submittedName>
</protein>
<evidence type="ECO:0000313" key="3">
    <source>
        <dbReference type="Proteomes" id="UP000285092"/>
    </source>
</evidence>
<dbReference type="OrthoDB" id="9801517at2"/>
<gene>
    <name evidence="2" type="ORF">D2V04_15925</name>
</gene>
<dbReference type="InterPro" id="IPR029069">
    <property type="entry name" value="HotDog_dom_sf"/>
</dbReference>
<name>A0A418ND72_9SPHN</name>
<accession>A0A418ND72</accession>
<organism evidence="2 3">
    <name type="scientific">Pelagerythrobacter aerophilus</name>
    <dbReference type="NCBI Taxonomy" id="2306995"/>
    <lineage>
        <taxon>Bacteria</taxon>
        <taxon>Pseudomonadati</taxon>
        <taxon>Pseudomonadota</taxon>
        <taxon>Alphaproteobacteria</taxon>
        <taxon>Sphingomonadales</taxon>
        <taxon>Erythrobacteraceae</taxon>
        <taxon>Pelagerythrobacter</taxon>
    </lineage>
</organism>
<evidence type="ECO:0000259" key="1">
    <source>
        <dbReference type="Pfam" id="PF01643"/>
    </source>
</evidence>
<dbReference type="InterPro" id="IPR002864">
    <property type="entry name" value="Acyl-ACP_thioesterase_NHD"/>
</dbReference>
<dbReference type="SUPFAM" id="SSF54637">
    <property type="entry name" value="Thioesterase/thiol ester dehydrase-isomerase"/>
    <property type="match status" value="1"/>
</dbReference>
<keyword evidence="3" id="KW-1185">Reference proteome</keyword>
<dbReference type="Gene3D" id="3.10.129.10">
    <property type="entry name" value="Hotdog Thioesterase"/>
    <property type="match status" value="1"/>
</dbReference>
<sequence length="151" mass="17010">MADGHGDHALEQRSGRTENVNSRFHRTFTARPEHIDVMGHVNNAVWVQWVQDLAGAHWEAAAAPDHVRDYVWVVTRHEIDYRGNISEGESATAETWIEDEPRGATSIRRVEFRDAEGKVIVAAATTWAMLDRESGRLARVRREIVAPFLGG</sequence>
<comment type="caution">
    <text evidence="2">The sequence shown here is derived from an EMBL/GenBank/DDBJ whole genome shotgun (WGS) entry which is preliminary data.</text>
</comment>
<evidence type="ECO:0000313" key="2">
    <source>
        <dbReference type="EMBL" id="RIV75762.1"/>
    </source>
</evidence>
<dbReference type="EMBL" id="QXFK01000019">
    <property type="protein sequence ID" value="RIV75762.1"/>
    <property type="molecule type" value="Genomic_DNA"/>
</dbReference>
<dbReference type="GO" id="GO:0016790">
    <property type="term" value="F:thiolester hydrolase activity"/>
    <property type="evidence" value="ECO:0007669"/>
    <property type="project" value="InterPro"/>
</dbReference>
<proteinExistence type="predicted"/>
<feature type="domain" description="Acyl-ACP thioesterase N-terminal hotdog" evidence="1">
    <location>
        <begin position="23"/>
        <end position="148"/>
    </location>
</feature>
<dbReference type="AlphaFoldDB" id="A0A418ND72"/>
<dbReference type="CDD" id="cd00586">
    <property type="entry name" value="4HBT"/>
    <property type="match status" value="1"/>
</dbReference>
<reference evidence="2 3" key="1">
    <citation type="submission" date="2018-08" db="EMBL/GenBank/DDBJ databases">
        <title>Altererythrobacter sp.Ery1 and Ery12, the genome sequencing of novel strains in genus Alterythrobacter.</title>
        <authorList>
            <person name="Cheng H."/>
            <person name="Wu Y.-H."/>
            <person name="Fang C."/>
            <person name="Xu X.-W."/>
        </authorList>
    </citation>
    <scope>NUCLEOTIDE SEQUENCE [LARGE SCALE GENOMIC DNA]</scope>
    <source>
        <strain evidence="2 3">Ery1</strain>
    </source>
</reference>